<comment type="caution">
    <text evidence="2">The sequence shown here is derived from an EMBL/GenBank/DDBJ whole genome shotgun (WGS) entry which is preliminary data.</text>
</comment>
<keyword evidence="3" id="KW-1185">Reference proteome</keyword>
<protein>
    <submittedName>
        <fullName evidence="2">Uncharacterized protein</fullName>
    </submittedName>
</protein>
<evidence type="ECO:0000313" key="2">
    <source>
        <dbReference type="EMBL" id="MFC3670191.1"/>
    </source>
</evidence>
<evidence type="ECO:0000256" key="1">
    <source>
        <dbReference type="SAM" id="Phobius"/>
    </source>
</evidence>
<sequence length="61" mass="6254">MLTATLHVLLTMPGYPMALAVDGAPALIGAGLLATPAGRLVRIYRQRRSAVQGAPIGAKAD</sequence>
<proteinExistence type="predicted"/>
<evidence type="ECO:0000313" key="3">
    <source>
        <dbReference type="Proteomes" id="UP001595683"/>
    </source>
</evidence>
<accession>A0ABV7V044</accession>
<organism evidence="2 3">
    <name type="scientific">Novosphingobium pokkalii</name>
    <dbReference type="NCBI Taxonomy" id="1770194"/>
    <lineage>
        <taxon>Bacteria</taxon>
        <taxon>Pseudomonadati</taxon>
        <taxon>Pseudomonadota</taxon>
        <taxon>Alphaproteobacteria</taxon>
        <taxon>Sphingomonadales</taxon>
        <taxon>Sphingomonadaceae</taxon>
        <taxon>Novosphingobium</taxon>
    </lineage>
</organism>
<gene>
    <name evidence="2" type="ORF">ACFOOT_02015</name>
</gene>
<dbReference type="EMBL" id="JBHRYE010000003">
    <property type="protein sequence ID" value="MFC3670191.1"/>
    <property type="molecule type" value="Genomic_DNA"/>
</dbReference>
<reference evidence="3" key="1">
    <citation type="journal article" date="2019" name="Int. J. Syst. Evol. Microbiol.">
        <title>The Global Catalogue of Microorganisms (GCM) 10K type strain sequencing project: providing services to taxonomists for standard genome sequencing and annotation.</title>
        <authorList>
            <consortium name="The Broad Institute Genomics Platform"/>
            <consortium name="The Broad Institute Genome Sequencing Center for Infectious Disease"/>
            <person name="Wu L."/>
            <person name="Ma J."/>
        </authorList>
    </citation>
    <scope>NUCLEOTIDE SEQUENCE [LARGE SCALE GENOMIC DNA]</scope>
    <source>
        <strain evidence="3">KCTC 42224</strain>
    </source>
</reference>
<keyword evidence="1" id="KW-0812">Transmembrane</keyword>
<keyword evidence="1" id="KW-0472">Membrane</keyword>
<dbReference type="Proteomes" id="UP001595683">
    <property type="component" value="Unassembled WGS sequence"/>
</dbReference>
<feature type="transmembrane region" description="Helical" evidence="1">
    <location>
        <begin position="15"/>
        <end position="38"/>
    </location>
</feature>
<dbReference type="RefSeq" id="WP_191325039.1">
    <property type="nucleotide sequence ID" value="NZ_BMZP01000013.1"/>
</dbReference>
<name>A0ABV7V044_9SPHN</name>
<keyword evidence="1" id="KW-1133">Transmembrane helix</keyword>